<protein>
    <recommendedName>
        <fullName evidence="3">Cytoplasmic tRNA 2-thiolation protein 2</fullName>
    </recommendedName>
</protein>
<dbReference type="InterPro" id="IPR014729">
    <property type="entry name" value="Rossmann-like_a/b/a_fold"/>
</dbReference>
<dbReference type="Gene3D" id="3.40.50.620">
    <property type="entry name" value="HUPs"/>
    <property type="match status" value="1"/>
</dbReference>
<gene>
    <name evidence="3 5" type="primary">CTU2</name>
    <name evidence="3" type="synonym">NCS2</name>
    <name evidence="5" type="ORF">MFIFM68171_11020</name>
</gene>
<comment type="subcellular location">
    <subcellularLocation>
        <location evidence="3">Cytoplasm</location>
    </subcellularLocation>
</comment>
<comment type="function">
    <text evidence="3">Plays a central role in 2-thiolation of mcm(5)S(2)U at tRNA wobble positions of tRNA(Lys), tRNA(Glu) and tRNA(Gln). May act by forming a heterodimer with NCS6 that ligates sulfur from thiocarboxylated URM1 onto the uridine of tRNAs at wobble position. Prior mcm(5) tRNA modification by the elongator complex is required for 2-thiolation. May also be involved in protein urmylation.</text>
</comment>
<reference evidence="5 6" key="1">
    <citation type="submission" date="2024-09" db="EMBL/GenBank/DDBJ databases">
        <title>Itraconazole resistance in Madurella fahalii resulting from another homologue of gene encoding cytochrome P450 14-alpha sterol demethylase (CYP51).</title>
        <authorList>
            <person name="Yoshioka I."/>
            <person name="Fahal A.H."/>
            <person name="Kaneko S."/>
            <person name="Yaguchi T."/>
        </authorList>
    </citation>
    <scope>NUCLEOTIDE SEQUENCE [LARGE SCALE GENOMIC DNA]</scope>
    <source>
        <strain evidence="5 6">IFM 68171</strain>
    </source>
</reference>
<keyword evidence="1 3" id="KW-0963">Cytoplasm</keyword>
<dbReference type="PANTHER" id="PTHR20882:SF14">
    <property type="entry name" value="CYTOPLASMIC TRNA 2-THIOLATION PROTEIN 2"/>
    <property type="match status" value="1"/>
</dbReference>
<evidence type="ECO:0000256" key="3">
    <source>
        <dbReference type="HAMAP-Rule" id="MF_03054"/>
    </source>
</evidence>
<dbReference type="HAMAP" id="MF_03054">
    <property type="entry name" value="CTU2"/>
    <property type="match status" value="1"/>
</dbReference>
<dbReference type="Proteomes" id="UP001628179">
    <property type="component" value="Unassembled WGS sequence"/>
</dbReference>
<comment type="pathway">
    <text evidence="3">tRNA modification; 5-methoxycarbonylmethyl-2-thiouridine-tRNA biosynthesis.</text>
</comment>
<feature type="region of interest" description="Disordered" evidence="4">
    <location>
        <begin position="266"/>
        <end position="305"/>
    </location>
</feature>
<organism evidence="5 6">
    <name type="scientific">Madurella fahalii</name>
    <dbReference type="NCBI Taxonomy" id="1157608"/>
    <lineage>
        <taxon>Eukaryota</taxon>
        <taxon>Fungi</taxon>
        <taxon>Dikarya</taxon>
        <taxon>Ascomycota</taxon>
        <taxon>Pezizomycotina</taxon>
        <taxon>Sordariomycetes</taxon>
        <taxon>Sordariomycetidae</taxon>
        <taxon>Sordariales</taxon>
        <taxon>Sordariales incertae sedis</taxon>
        <taxon>Madurella</taxon>
    </lineage>
</organism>
<dbReference type="SUPFAM" id="SSF52402">
    <property type="entry name" value="Adenine nucleotide alpha hydrolases-like"/>
    <property type="match status" value="1"/>
</dbReference>
<evidence type="ECO:0000256" key="4">
    <source>
        <dbReference type="SAM" id="MobiDB-lite"/>
    </source>
</evidence>
<evidence type="ECO:0000256" key="1">
    <source>
        <dbReference type="ARBA" id="ARBA00022490"/>
    </source>
</evidence>
<comment type="similarity">
    <text evidence="3">Belongs to the CTU2/NCS2 family.</text>
</comment>
<sequence length="449" mass="47960">MESKSVARSESLTRRCAKCRAQEATLDSRSQAVCKDCFMNFIATKCIKQIAILGKETRPPPSTSGGPPTGTRRYLLGLSLGVSSTVLLHLLNGNIEFQLGKGRNAPFELVVVHVDTSNLSSEQNQPHDQPSAAAAALDAYRQRYPRFTFHCVPLSSIFDPSTPTPIDWSSLIFGLSLPKFQSTSNPQQSLHSLLTSLPRTAAAHADILRLLTRHILVSQSHLHNCQALLLGHSTTALAELTLAETAKGRGFSLPWLINDGPSPIDAIITSPNSNTNHTTTNSNSSNNSSSEHNSNGTTNTSGKTSGLLVYHPLRDALRAELRTYAALASLAVPADADLAGPATAATSATGGKTAVVSHKDLSIEQVMANYFAEVETNYPSVVANVARTTGKLVRIGLEEGGEGGERCGLCRMPLDEAGDERWRGELGEGIETQGDGGKLCYGCERSTVR</sequence>
<keyword evidence="2 3" id="KW-0819">tRNA processing</keyword>
<dbReference type="PANTHER" id="PTHR20882">
    <property type="entry name" value="CYTOPLASMIC TRNA 2-THIOLATION PROTEIN 2"/>
    <property type="match status" value="1"/>
</dbReference>
<dbReference type="RefSeq" id="XP_070922540.1">
    <property type="nucleotide sequence ID" value="XM_071066439.1"/>
</dbReference>
<dbReference type="InterPro" id="IPR019407">
    <property type="entry name" value="CTU2"/>
</dbReference>
<evidence type="ECO:0000313" key="5">
    <source>
        <dbReference type="EMBL" id="GAB1320810.1"/>
    </source>
</evidence>
<dbReference type="GeneID" id="98181762"/>
<comment type="caution">
    <text evidence="5">The sequence shown here is derived from an EMBL/GenBank/DDBJ whole genome shotgun (WGS) entry which is preliminary data.</text>
</comment>
<name>A0ABQ0GSU7_9PEZI</name>
<dbReference type="EMBL" id="BAAFSV010000006">
    <property type="protein sequence ID" value="GAB1320810.1"/>
    <property type="molecule type" value="Genomic_DNA"/>
</dbReference>
<keyword evidence="6" id="KW-1185">Reference proteome</keyword>
<accession>A0ABQ0GSU7</accession>
<evidence type="ECO:0000256" key="2">
    <source>
        <dbReference type="ARBA" id="ARBA00022694"/>
    </source>
</evidence>
<proteinExistence type="inferred from homology"/>
<feature type="compositionally biased region" description="Low complexity" evidence="4">
    <location>
        <begin position="269"/>
        <end position="305"/>
    </location>
</feature>
<evidence type="ECO:0000313" key="6">
    <source>
        <dbReference type="Proteomes" id="UP001628179"/>
    </source>
</evidence>
<dbReference type="Pfam" id="PF10288">
    <property type="entry name" value="CTU2"/>
    <property type="match status" value="1"/>
</dbReference>